<dbReference type="STRING" id="321763.SAMN04488692_10318"/>
<proteinExistence type="predicted"/>
<dbReference type="Proteomes" id="UP000199476">
    <property type="component" value="Unassembled WGS sequence"/>
</dbReference>
<dbReference type="AlphaFoldDB" id="A0A1G9IPA9"/>
<reference evidence="2 3" key="1">
    <citation type="submission" date="2016-10" db="EMBL/GenBank/DDBJ databases">
        <authorList>
            <person name="de Groot N.N."/>
        </authorList>
    </citation>
    <scope>NUCLEOTIDE SEQUENCE [LARGE SCALE GENOMIC DNA]</scope>
    <source>
        <strain evidence="2 3">SLAS-1</strain>
    </source>
</reference>
<keyword evidence="1" id="KW-0472">Membrane</keyword>
<dbReference type="EMBL" id="FNGO01000003">
    <property type="protein sequence ID" value="SDL26744.1"/>
    <property type="molecule type" value="Genomic_DNA"/>
</dbReference>
<evidence type="ECO:0000313" key="2">
    <source>
        <dbReference type="EMBL" id="SDL26744.1"/>
    </source>
</evidence>
<organism evidence="2 3">
    <name type="scientific">Halarsenatibacter silvermanii</name>
    <dbReference type="NCBI Taxonomy" id="321763"/>
    <lineage>
        <taxon>Bacteria</taxon>
        <taxon>Bacillati</taxon>
        <taxon>Bacillota</taxon>
        <taxon>Clostridia</taxon>
        <taxon>Halanaerobiales</taxon>
        <taxon>Halarsenatibacteraceae</taxon>
        <taxon>Halarsenatibacter</taxon>
    </lineage>
</organism>
<evidence type="ECO:0000256" key="1">
    <source>
        <dbReference type="SAM" id="Phobius"/>
    </source>
</evidence>
<feature type="transmembrane region" description="Helical" evidence="1">
    <location>
        <begin position="55"/>
        <end position="72"/>
    </location>
</feature>
<keyword evidence="1" id="KW-0812">Transmembrane</keyword>
<sequence length="145" mass="15917">MIVAAHTAAGGFLGRLINPGSGREWTLTILLAAGSHILLDFLPQIGYTFDLHLRLIDLTGAVLIMLLMIKLVDFKKPVLIAGLAAAAPDIEHLLVDHTDIMSGRIFISHWNSFERIELSWQWGFTVEAGVIVLALTGIYLIERAC</sequence>
<accession>A0A1G9IPA9</accession>
<evidence type="ECO:0000313" key="3">
    <source>
        <dbReference type="Proteomes" id="UP000199476"/>
    </source>
</evidence>
<feature type="transmembrane region" description="Helical" evidence="1">
    <location>
        <begin position="120"/>
        <end position="141"/>
    </location>
</feature>
<name>A0A1G9IPA9_9FIRM</name>
<gene>
    <name evidence="2" type="ORF">SAMN04488692_10318</name>
</gene>
<dbReference type="RefSeq" id="WP_089758136.1">
    <property type="nucleotide sequence ID" value="NZ_FNGO01000003.1"/>
</dbReference>
<keyword evidence="3" id="KW-1185">Reference proteome</keyword>
<keyword evidence="1" id="KW-1133">Transmembrane helix</keyword>
<protein>
    <submittedName>
        <fullName evidence="2">Uncharacterized protein</fullName>
    </submittedName>
</protein>